<organism evidence="2 3">
    <name type="scientific">Bacteroides stercoris</name>
    <dbReference type="NCBI Taxonomy" id="46506"/>
    <lineage>
        <taxon>Bacteria</taxon>
        <taxon>Pseudomonadati</taxon>
        <taxon>Bacteroidota</taxon>
        <taxon>Bacteroidia</taxon>
        <taxon>Bacteroidales</taxon>
        <taxon>Bacteroidaceae</taxon>
        <taxon>Bacteroides</taxon>
    </lineage>
</organism>
<accession>A0A3E4UJF8</accession>
<dbReference type="Proteomes" id="UP000261223">
    <property type="component" value="Unassembled WGS sequence"/>
</dbReference>
<dbReference type="RefSeq" id="WP_117742581.1">
    <property type="nucleotide sequence ID" value="NZ_QSSV01000034.1"/>
</dbReference>
<proteinExistence type="predicted"/>
<dbReference type="AlphaFoldDB" id="A0A3E4UJF8"/>
<dbReference type="InterPro" id="IPR041700">
    <property type="entry name" value="OMP_b-brl_3"/>
</dbReference>
<comment type="caution">
    <text evidence="2">The sequence shown here is derived from an EMBL/GenBank/DDBJ whole genome shotgun (WGS) entry which is preliminary data.</text>
</comment>
<dbReference type="EMBL" id="QSSV01000034">
    <property type="protein sequence ID" value="RGM09328.1"/>
    <property type="molecule type" value="Genomic_DNA"/>
</dbReference>
<feature type="domain" description="Outer membrane protein beta-barrel" evidence="1">
    <location>
        <begin position="361"/>
        <end position="738"/>
    </location>
</feature>
<dbReference type="Pfam" id="PF14905">
    <property type="entry name" value="OMP_b-brl_3"/>
    <property type="match status" value="1"/>
</dbReference>
<dbReference type="SUPFAM" id="SSF49464">
    <property type="entry name" value="Carboxypeptidase regulatory domain-like"/>
    <property type="match status" value="1"/>
</dbReference>
<evidence type="ECO:0000259" key="1">
    <source>
        <dbReference type="Pfam" id="PF14905"/>
    </source>
</evidence>
<evidence type="ECO:0000313" key="3">
    <source>
        <dbReference type="Proteomes" id="UP000261223"/>
    </source>
</evidence>
<sequence>MKIKVILLTFFIYISYFSPLWGQTTGKITDTKQQPIEGATIVMQLPDSTYLGAAISAADGTFTLEQEPDSYLLIIQHLLYQTKLIKGKTTDAGIITLEAKDYNLEEVVIKGEKPLVKVEDGRLGYDLSVLSEKQAVSNAYEAITKLPGVQEKNGTLSLAGANSLTIVVNGKPTTMTSEQLETLLRNTPVNRIEKAEVMYSAPPELHVRGAVINVVMKRSHDYFFQGEVSTNYQNRYFSSGGANGNFRLSTPKLTLDVMYGADNIQTMEYTELFSRHTLNDNVYEITQDEKLSSKSWMHNVRTALEYNINEKNHLNVAYTGSFTPDGHNRSIADGSFQQSSLDKFTDNKMNNITVLYSSGIGLEVGGDYTRYTSDNNQTMFTQLSDKNKSSYTLTGGQRIDRYSIYADQKHNLTNNWGIGYGVAYRYAKDYDFQTYNNVTGNIQTENTEAKLNEQTASFYFSLNKNWATGTSFSVSATGEYYTIGNYHKWAVYPQASLTYLKSPKHIFQLSLSTDKTYPGYWDMQSSVTYLNGYSELQGTPGLRPMTNYNLNGTYILKQKYIFGLFYTHTSDYFAQSPYQATDRLALIYKNTNWNYMRMIGANVILPFSIGNWYDARLTLVGMQARQKCDQLFDVPFDRKKWMFVGTLDNTFKVGKNLSLELTGNIQTPFIQGTLDLASSFNLTAGVKWNFAKDKFSLTARCSDIFNSSMPDMKVRFKGQYLDMNSSFYTRTVSLNLTYRFGGYKKQEVKGVDTSRFGH</sequence>
<name>A0A3E4UJF8_BACSE</name>
<dbReference type="InterPro" id="IPR008969">
    <property type="entry name" value="CarboxyPept-like_regulatory"/>
</dbReference>
<gene>
    <name evidence="2" type="ORF">DXC34_17455</name>
</gene>
<keyword evidence="2" id="KW-0675">Receptor</keyword>
<evidence type="ECO:0000313" key="2">
    <source>
        <dbReference type="EMBL" id="RGM09328.1"/>
    </source>
</evidence>
<dbReference type="SUPFAM" id="SSF56935">
    <property type="entry name" value="Porins"/>
    <property type="match status" value="1"/>
</dbReference>
<protein>
    <submittedName>
        <fullName evidence="2">TonB-dependent receptor</fullName>
    </submittedName>
</protein>
<reference evidence="2 3" key="1">
    <citation type="submission" date="2018-08" db="EMBL/GenBank/DDBJ databases">
        <title>A genome reference for cultivated species of the human gut microbiota.</title>
        <authorList>
            <person name="Zou Y."/>
            <person name="Xue W."/>
            <person name="Luo G."/>
        </authorList>
    </citation>
    <scope>NUCLEOTIDE SEQUENCE [LARGE SCALE GENOMIC DNA]</scope>
    <source>
        <strain evidence="2 3">TF03-6</strain>
    </source>
</reference>